<accession>A0A0E9RC77</accession>
<proteinExistence type="predicted"/>
<evidence type="ECO:0000313" key="1">
    <source>
        <dbReference type="EMBL" id="JAH25938.1"/>
    </source>
</evidence>
<reference evidence="1" key="2">
    <citation type="journal article" date="2015" name="Fish Shellfish Immunol.">
        <title>Early steps in the European eel (Anguilla anguilla)-Vibrio vulnificus interaction in the gills: Role of the RtxA13 toxin.</title>
        <authorList>
            <person name="Callol A."/>
            <person name="Pajuelo D."/>
            <person name="Ebbesson L."/>
            <person name="Teles M."/>
            <person name="MacKenzie S."/>
            <person name="Amaro C."/>
        </authorList>
    </citation>
    <scope>NUCLEOTIDE SEQUENCE</scope>
</reference>
<protein>
    <submittedName>
        <fullName evidence="1">Uncharacterized protein</fullName>
    </submittedName>
</protein>
<reference evidence="1" key="1">
    <citation type="submission" date="2014-11" db="EMBL/GenBank/DDBJ databases">
        <authorList>
            <person name="Amaro Gonzalez C."/>
        </authorList>
    </citation>
    <scope>NUCLEOTIDE SEQUENCE</scope>
</reference>
<sequence>MKSVYSERNHCAHPFCLVC</sequence>
<name>A0A0E9RC77_ANGAN</name>
<dbReference type="AlphaFoldDB" id="A0A0E9RC77"/>
<dbReference type="EMBL" id="GBXM01082639">
    <property type="protein sequence ID" value="JAH25938.1"/>
    <property type="molecule type" value="Transcribed_RNA"/>
</dbReference>
<organism evidence="1">
    <name type="scientific">Anguilla anguilla</name>
    <name type="common">European freshwater eel</name>
    <name type="synonym">Muraena anguilla</name>
    <dbReference type="NCBI Taxonomy" id="7936"/>
    <lineage>
        <taxon>Eukaryota</taxon>
        <taxon>Metazoa</taxon>
        <taxon>Chordata</taxon>
        <taxon>Craniata</taxon>
        <taxon>Vertebrata</taxon>
        <taxon>Euteleostomi</taxon>
        <taxon>Actinopterygii</taxon>
        <taxon>Neopterygii</taxon>
        <taxon>Teleostei</taxon>
        <taxon>Anguilliformes</taxon>
        <taxon>Anguillidae</taxon>
        <taxon>Anguilla</taxon>
    </lineage>
</organism>